<keyword evidence="3" id="KW-1185">Reference proteome</keyword>
<organism evidence="2 3">
    <name type="scientific">Sphaerisporangium rubeum</name>
    <dbReference type="NCBI Taxonomy" id="321317"/>
    <lineage>
        <taxon>Bacteria</taxon>
        <taxon>Bacillati</taxon>
        <taxon>Actinomycetota</taxon>
        <taxon>Actinomycetes</taxon>
        <taxon>Streptosporangiales</taxon>
        <taxon>Streptosporangiaceae</taxon>
        <taxon>Sphaerisporangium</taxon>
    </lineage>
</organism>
<accession>A0A7X0M9I3</accession>
<keyword evidence="1" id="KW-1133">Transmembrane helix</keyword>
<sequence length="55" mass="5766">MARIVLSILGVLLALYVVFGLLIPALFGIVKVLLVIAVIGFVVVAAVTVFGKLSR</sequence>
<evidence type="ECO:0000313" key="2">
    <source>
        <dbReference type="EMBL" id="MBB6476928.1"/>
    </source>
</evidence>
<dbReference type="AlphaFoldDB" id="A0A7X0M9I3"/>
<dbReference type="EMBL" id="JACHIU010000001">
    <property type="protein sequence ID" value="MBB6476928.1"/>
    <property type="molecule type" value="Genomic_DNA"/>
</dbReference>
<proteinExistence type="predicted"/>
<dbReference type="RefSeq" id="WP_184989496.1">
    <property type="nucleotide sequence ID" value="NZ_BAAALO010000006.1"/>
</dbReference>
<keyword evidence="1" id="KW-0812">Transmembrane</keyword>
<feature type="transmembrane region" description="Helical" evidence="1">
    <location>
        <begin position="30"/>
        <end position="51"/>
    </location>
</feature>
<evidence type="ECO:0000256" key="1">
    <source>
        <dbReference type="SAM" id="Phobius"/>
    </source>
</evidence>
<comment type="caution">
    <text evidence="2">The sequence shown here is derived from an EMBL/GenBank/DDBJ whole genome shotgun (WGS) entry which is preliminary data.</text>
</comment>
<evidence type="ECO:0000313" key="3">
    <source>
        <dbReference type="Proteomes" id="UP000555564"/>
    </source>
</evidence>
<keyword evidence="1" id="KW-0472">Membrane</keyword>
<name>A0A7X0M9I3_9ACTN</name>
<gene>
    <name evidence="2" type="ORF">BJ992_006359</name>
</gene>
<dbReference type="Proteomes" id="UP000555564">
    <property type="component" value="Unassembled WGS sequence"/>
</dbReference>
<reference evidence="2 3" key="1">
    <citation type="submission" date="2020-08" db="EMBL/GenBank/DDBJ databases">
        <title>Sequencing the genomes of 1000 actinobacteria strains.</title>
        <authorList>
            <person name="Klenk H.-P."/>
        </authorList>
    </citation>
    <scope>NUCLEOTIDE SEQUENCE [LARGE SCALE GENOMIC DNA]</scope>
    <source>
        <strain evidence="2 3">DSM 44936</strain>
    </source>
</reference>
<protein>
    <submittedName>
        <fullName evidence="2">Putative lipid-binding transport protein (Tim44 family)</fullName>
    </submittedName>
</protein>